<proteinExistence type="predicted"/>
<dbReference type="AlphaFoldDB" id="A0A1I2HC02"/>
<gene>
    <name evidence="1" type="ORF">SAMN04487969_12245</name>
</gene>
<evidence type="ECO:0000313" key="2">
    <source>
        <dbReference type="Proteomes" id="UP000183410"/>
    </source>
</evidence>
<dbReference type="Proteomes" id="UP000183410">
    <property type="component" value="Unassembled WGS sequence"/>
</dbReference>
<dbReference type="EMBL" id="FONN01000022">
    <property type="protein sequence ID" value="SFF27795.1"/>
    <property type="molecule type" value="Genomic_DNA"/>
</dbReference>
<accession>A0A1I2HC02</accession>
<organism evidence="1 2">
    <name type="scientific">Paenibacillus algorifonticola</name>
    <dbReference type="NCBI Taxonomy" id="684063"/>
    <lineage>
        <taxon>Bacteria</taxon>
        <taxon>Bacillati</taxon>
        <taxon>Bacillota</taxon>
        <taxon>Bacilli</taxon>
        <taxon>Bacillales</taxon>
        <taxon>Paenibacillaceae</taxon>
        <taxon>Paenibacillus</taxon>
    </lineage>
</organism>
<evidence type="ECO:0000313" key="1">
    <source>
        <dbReference type="EMBL" id="SFF27795.1"/>
    </source>
</evidence>
<reference evidence="2" key="1">
    <citation type="submission" date="2016-10" db="EMBL/GenBank/DDBJ databases">
        <authorList>
            <person name="Varghese N."/>
            <person name="Submissions S."/>
        </authorList>
    </citation>
    <scope>NUCLEOTIDE SEQUENCE [LARGE SCALE GENOMIC DNA]</scope>
    <source>
        <strain evidence="2">CGMCC 1.10223</strain>
    </source>
</reference>
<keyword evidence="2" id="KW-1185">Reference proteome</keyword>
<sequence>MGEAERSEKDLVGENACAHVLVIGSPPLNVFTQRSQSLPEVSIPSHQVSKYITNKQINYYW</sequence>
<name>A0A1I2HC02_9BACL</name>
<protein>
    <submittedName>
        <fullName evidence="1">Uncharacterized protein</fullName>
    </submittedName>
</protein>